<protein>
    <submittedName>
        <fullName evidence="1">Uncharacterized protein</fullName>
    </submittedName>
</protein>
<dbReference type="Proteomes" id="UP001638806">
    <property type="component" value="Unassembled WGS sequence"/>
</dbReference>
<gene>
    <name evidence="1" type="ORF">ACCO45_006895</name>
</gene>
<name>A0ACC4DTX4_PURLI</name>
<reference evidence="1" key="1">
    <citation type="submission" date="2024-12" db="EMBL/GenBank/DDBJ databases">
        <title>Comparative genomics and development of molecular markers within Purpureocillium lilacinum and among Purpureocillium species.</title>
        <authorList>
            <person name="Yeh Z.-Y."/>
            <person name="Ni N.-T."/>
            <person name="Lo P.-H."/>
            <person name="Mushyakhwo K."/>
            <person name="Lin C.-F."/>
            <person name="Nai Y.-S."/>
        </authorList>
    </citation>
    <scope>NUCLEOTIDE SEQUENCE</scope>
    <source>
        <strain evidence="1">NCHU-NPUST-175</strain>
    </source>
</reference>
<dbReference type="EMBL" id="JBGNUJ010000006">
    <property type="protein sequence ID" value="KAL3958733.1"/>
    <property type="molecule type" value="Genomic_DNA"/>
</dbReference>
<organism evidence="1 2">
    <name type="scientific">Purpureocillium lilacinum</name>
    <name type="common">Paecilomyces lilacinus</name>
    <dbReference type="NCBI Taxonomy" id="33203"/>
    <lineage>
        <taxon>Eukaryota</taxon>
        <taxon>Fungi</taxon>
        <taxon>Dikarya</taxon>
        <taxon>Ascomycota</taxon>
        <taxon>Pezizomycotina</taxon>
        <taxon>Sordariomycetes</taxon>
        <taxon>Hypocreomycetidae</taxon>
        <taxon>Hypocreales</taxon>
        <taxon>Ophiocordycipitaceae</taxon>
        <taxon>Purpureocillium</taxon>
    </lineage>
</organism>
<accession>A0ACC4DTX4</accession>
<keyword evidence="2" id="KW-1185">Reference proteome</keyword>
<comment type="caution">
    <text evidence="1">The sequence shown here is derived from an EMBL/GenBank/DDBJ whole genome shotgun (WGS) entry which is preliminary data.</text>
</comment>
<sequence>MEALAAFGLACNVMQVINFVHEAAPSRKDHLRYRSLDPSLADTTEDLTKSLEGLKTAMDKAPVPLTKDDQELLEIAEGSLSTAADLRAELDKISGSLSKGKAAAAFRAWLKAATGGRRRIEKLDKIMRSRQAVLETRLLIRLCTKTDAILIQNRDDFNSLNAVLQGFVQARGRDQTSLDKLILENNEAAQLQLATARNIASESSRMQEHINSQMESLMRAEAAMKDQERLSESLVYPSMNERKSSIQRPHEDSFEWIFHPEYLDARETEDWTFERESRRWDDFKTWLHTEDEQPYWIRGKAGSGKSTLMKFLITHPETKATLDASQPSSVVVSHFLWALGQALQKSIKGIFCSLLHQLLLGYQGLSNQILETFAYARLKRSTSDWSSEELETLLIIERMGQH</sequence>
<evidence type="ECO:0000313" key="1">
    <source>
        <dbReference type="EMBL" id="KAL3958733.1"/>
    </source>
</evidence>
<proteinExistence type="predicted"/>
<evidence type="ECO:0000313" key="2">
    <source>
        <dbReference type="Proteomes" id="UP001638806"/>
    </source>
</evidence>